<dbReference type="Pfam" id="PF23598">
    <property type="entry name" value="LRR_14"/>
    <property type="match status" value="1"/>
</dbReference>
<keyword evidence="1" id="KW-0677">Repeat</keyword>
<evidence type="ECO:0000256" key="2">
    <source>
        <dbReference type="ARBA" id="ARBA00022741"/>
    </source>
</evidence>
<dbReference type="GO" id="GO:0000166">
    <property type="term" value="F:nucleotide binding"/>
    <property type="evidence" value="ECO:0007669"/>
    <property type="project" value="UniProtKB-KW"/>
</dbReference>
<evidence type="ECO:0000256" key="3">
    <source>
        <dbReference type="ARBA" id="ARBA00022821"/>
    </source>
</evidence>
<organism evidence="7 8">
    <name type="scientific">Dipteronia dyeriana</name>
    <dbReference type="NCBI Taxonomy" id="168575"/>
    <lineage>
        <taxon>Eukaryota</taxon>
        <taxon>Viridiplantae</taxon>
        <taxon>Streptophyta</taxon>
        <taxon>Embryophyta</taxon>
        <taxon>Tracheophyta</taxon>
        <taxon>Spermatophyta</taxon>
        <taxon>Magnoliopsida</taxon>
        <taxon>eudicotyledons</taxon>
        <taxon>Gunneridae</taxon>
        <taxon>Pentapetalae</taxon>
        <taxon>rosids</taxon>
        <taxon>malvids</taxon>
        <taxon>Sapindales</taxon>
        <taxon>Sapindaceae</taxon>
        <taxon>Hippocastanoideae</taxon>
        <taxon>Acereae</taxon>
        <taxon>Dipteronia</taxon>
    </lineage>
</organism>
<dbReference type="GO" id="GO:0006952">
    <property type="term" value="P:defense response"/>
    <property type="evidence" value="ECO:0007669"/>
    <property type="project" value="UniProtKB-KW"/>
</dbReference>
<sequence length="506" mass="59204">MEGFIPQDEDHIMEDMAKDYLDELINRSLIQVEKRYWGRIATRRVHDLLRDIAVEKAKVLNILYIYDEVKHSNIIISSCPRQPISSGTEKSLWLREYSLSSIDSLSSLITPLFLSSVTITHLFLSSLLSFIFNVRERKLLTECWNKKTWMAEATRRQRQLLQRQLLDRLYLGLRGAQLNISASLILNLRRLQILDIYSVDWHVKLPVEICKLQELRHVIGSFRDGPLPIENLTKLQTLKYVKNESWTEIKTEKLINLVELWLHGYLKEQVLSLDSMANLKSLRILSVELDDDKSFVSLQPLCNCPQLIDLRLRGKMKKLPEDIHEILLNLECLYLGVSRLEDNPMPLLEKLPNLLILYLDYEFNCGKKLICSAKGFLRHEILPLDVDDDLLKEWQVEEGALPRLRCLRIDPNNSKLIMPEILRTAWDFLIEKAFFLQGVRNEVKWLKDAPGWMQCFLKDAEEKQYSDALISKWVSDIKEFAYDIEDVLDTFHLNVHSQDDDDEIQS</sequence>
<dbReference type="InterPro" id="IPR038005">
    <property type="entry name" value="RX-like_CC"/>
</dbReference>
<name>A0AAD9TTG7_9ROSI</name>
<feature type="domain" description="Disease resistance protein winged helix" evidence="5">
    <location>
        <begin position="2"/>
        <end position="53"/>
    </location>
</feature>
<keyword evidence="3" id="KW-0611">Plant defense</keyword>
<evidence type="ECO:0000259" key="5">
    <source>
        <dbReference type="Pfam" id="PF23559"/>
    </source>
</evidence>
<keyword evidence="2" id="KW-0547">Nucleotide-binding</keyword>
<dbReference type="Proteomes" id="UP001280121">
    <property type="component" value="Unassembled WGS sequence"/>
</dbReference>
<gene>
    <name evidence="7" type="ORF">Ddye_023186</name>
</gene>
<dbReference type="InterPro" id="IPR032675">
    <property type="entry name" value="LRR_dom_sf"/>
</dbReference>
<feature type="domain" description="Disease resistance N-terminal" evidence="4">
    <location>
        <begin position="420"/>
        <end position="499"/>
    </location>
</feature>
<dbReference type="Gene3D" id="1.20.5.4130">
    <property type="match status" value="1"/>
</dbReference>
<dbReference type="AlphaFoldDB" id="A0AAD9TTG7"/>
<dbReference type="CDD" id="cd14798">
    <property type="entry name" value="RX-CC_like"/>
    <property type="match status" value="1"/>
</dbReference>
<evidence type="ECO:0000259" key="4">
    <source>
        <dbReference type="Pfam" id="PF18052"/>
    </source>
</evidence>
<protein>
    <submittedName>
        <fullName evidence="7">Uncharacterized protein</fullName>
    </submittedName>
</protein>
<proteinExistence type="predicted"/>
<dbReference type="InterPro" id="IPR058922">
    <property type="entry name" value="WHD_DRP"/>
</dbReference>
<dbReference type="InterPro" id="IPR055414">
    <property type="entry name" value="LRR_R13L4/SHOC2-like"/>
</dbReference>
<dbReference type="SUPFAM" id="SSF52058">
    <property type="entry name" value="L domain-like"/>
    <property type="match status" value="1"/>
</dbReference>
<dbReference type="EMBL" id="JANJYI010000007">
    <property type="protein sequence ID" value="KAK2641423.1"/>
    <property type="molecule type" value="Genomic_DNA"/>
</dbReference>
<dbReference type="Pfam" id="PF23559">
    <property type="entry name" value="WHD_DRP"/>
    <property type="match status" value="1"/>
</dbReference>
<dbReference type="PANTHER" id="PTHR15140">
    <property type="entry name" value="TUBULIN-SPECIFIC CHAPERONE E"/>
    <property type="match status" value="1"/>
</dbReference>
<evidence type="ECO:0000256" key="1">
    <source>
        <dbReference type="ARBA" id="ARBA00022737"/>
    </source>
</evidence>
<evidence type="ECO:0000259" key="6">
    <source>
        <dbReference type="Pfam" id="PF23598"/>
    </source>
</evidence>
<evidence type="ECO:0000313" key="7">
    <source>
        <dbReference type="EMBL" id="KAK2641423.1"/>
    </source>
</evidence>
<dbReference type="InterPro" id="IPR041118">
    <property type="entry name" value="Rx_N"/>
</dbReference>
<dbReference type="PANTHER" id="PTHR15140:SF37">
    <property type="entry name" value="UBIQUITIN-LIKE DOMAIN-CONTAINING PROTEIN"/>
    <property type="match status" value="1"/>
</dbReference>
<dbReference type="Gene3D" id="3.80.10.10">
    <property type="entry name" value="Ribonuclease Inhibitor"/>
    <property type="match status" value="1"/>
</dbReference>
<comment type="caution">
    <text evidence="7">The sequence shown here is derived from an EMBL/GenBank/DDBJ whole genome shotgun (WGS) entry which is preliminary data.</text>
</comment>
<reference evidence="7" key="1">
    <citation type="journal article" date="2023" name="Plant J.">
        <title>Genome sequences and population genomics provide insights into the demographic history, inbreeding, and mutation load of two 'living fossil' tree species of Dipteronia.</title>
        <authorList>
            <person name="Feng Y."/>
            <person name="Comes H.P."/>
            <person name="Chen J."/>
            <person name="Zhu S."/>
            <person name="Lu R."/>
            <person name="Zhang X."/>
            <person name="Li P."/>
            <person name="Qiu J."/>
            <person name="Olsen K.M."/>
            <person name="Qiu Y."/>
        </authorList>
    </citation>
    <scope>NUCLEOTIDE SEQUENCE</scope>
    <source>
        <strain evidence="7">KIB01</strain>
    </source>
</reference>
<keyword evidence="8" id="KW-1185">Reference proteome</keyword>
<accession>A0AAD9TTG7</accession>
<feature type="domain" description="Disease resistance R13L4/SHOC-2-like LRR" evidence="6">
    <location>
        <begin position="170"/>
        <end position="412"/>
    </location>
</feature>
<evidence type="ECO:0000313" key="8">
    <source>
        <dbReference type="Proteomes" id="UP001280121"/>
    </source>
</evidence>
<dbReference type="Pfam" id="PF18052">
    <property type="entry name" value="Rx_N"/>
    <property type="match status" value="1"/>
</dbReference>